<evidence type="ECO:0000313" key="2">
    <source>
        <dbReference type="EMBL" id="GII97581.1"/>
    </source>
</evidence>
<proteinExistence type="predicted"/>
<comment type="caution">
    <text evidence="2">The sequence shown here is derived from an EMBL/GenBank/DDBJ whole genome shotgun (WGS) entry which is preliminary data.</text>
</comment>
<name>A0A919RPL2_9ACTN</name>
<dbReference type="Proteomes" id="UP000606172">
    <property type="component" value="Unassembled WGS sequence"/>
</dbReference>
<accession>A0A919RPL2</accession>
<gene>
    <name evidence="2" type="ORF">Ssi02_78120</name>
</gene>
<organism evidence="2 3">
    <name type="scientific">Sinosporangium siamense</name>
    <dbReference type="NCBI Taxonomy" id="1367973"/>
    <lineage>
        <taxon>Bacteria</taxon>
        <taxon>Bacillati</taxon>
        <taxon>Actinomycetota</taxon>
        <taxon>Actinomycetes</taxon>
        <taxon>Streptosporangiales</taxon>
        <taxon>Streptosporangiaceae</taxon>
        <taxon>Sinosporangium</taxon>
    </lineage>
</organism>
<dbReference type="AlphaFoldDB" id="A0A919RPL2"/>
<evidence type="ECO:0000256" key="1">
    <source>
        <dbReference type="SAM" id="MobiDB-lite"/>
    </source>
</evidence>
<evidence type="ECO:0000313" key="3">
    <source>
        <dbReference type="Proteomes" id="UP000606172"/>
    </source>
</evidence>
<feature type="region of interest" description="Disordered" evidence="1">
    <location>
        <begin position="46"/>
        <end position="75"/>
    </location>
</feature>
<sequence>MSVEVILSGLRCSACGAVGVLVLDVVRGVAGCRACGQRATVFGPEEFDEEGEDDAECHGGSETGWDLDSDGWGSA</sequence>
<protein>
    <submittedName>
        <fullName evidence="2">Uncharacterized protein</fullName>
    </submittedName>
</protein>
<keyword evidence="3" id="KW-1185">Reference proteome</keyword>
<dbReference type="EMBL" id="BOOW01000063">
    <property type="protein sequence ID" value="GII97581.1"/>
    <property type="molecule type" value="Genomic_DNA"/>
</dbReference>
<feature type="compositionally biased region" description="Acidic residues" evidence="1">
    <location>
        <begin position="46"/>
        <end position="55"/>
    </location>
</feature>
<reference evidence="2" key="1">
    <citation type="submission" date="2021-01" db="EMBL/GenBank/DDBJ databases">
        <title>Whole genome shotgun sequence of Sinosporangium siamense NBRC 109515.</title>
        <authorList>
            <person name="Komaki H."/>
            <person name="Tamura T."/>
        </authorList>
    </citation>
    <scope>NUCLEOTIDE SEQUENCE</scope>
    <source>
        <strain evidence="2">NBRC 109515</strain>
    </source>
</reference>
<dbReference type="RefSeq" id="WP_204034186.1">
    <property type="nucleotide sequence ID" value="NZ_BOOW01000063.1"/>
</dbReference>